<gene>
    <name evidence="1" type="ORF">IPP15_00330</name>
</gene>
<proteinExistence type="predicted"/>
<dbReference type="AlphaFoldDB" id="A0A9D7SPJ1"/>
<protein>
    <submittedName>
        <fullName evidence="1">Uncharacterized protein</fullName>
    </submittedName>
</protein>
<reference evidence="1 2" key="1">
    <citation type="submission" date="2020-10" db="EMBL/GenBank/DDBJ databases">
        <title>Connecting structure to function with the recovery of over 1000 high-quality activated sludge metagenome-assembled genomes encoding full-length rRNA genes using long-read sequencing.</title>
        <authorList>
            <person name="Singleton C.M."/>
            <person name="Petriglieri F."/>
            <person name="Kristensen J.M."/>
            <person name="Kirkegaard R.H."/>
            <person name="Michaelsen T.Y."/>
            <person name="Andersen M.H."/>
            <person name="Karst S.M."/>
            <person name="Dueholm M.S."/>
            <person name="Nielsen P.H."/>
            <person name="Albertsen M."/>
        </authorList>
    </citation>
    <scope>NUCLEOTIDE SEQUENCE [LARGE SCALE GENOMIC DNA]</scope>
    <source>
        <strain evidence="1">Ribe_18-Q3-R11-54_MAXAC.273</strain>
    </source>
</reference>
<evidence type="ECO:0000313" key="2">
    <source>
        <dbReference type="Proteomes" id="UP000808337"/>
    </source>
</evidence>
<dbReference type="Proteomes" id="UP000808337">
    <property type="component" value="Unassembled WGS sequence"/>
</dbReference>
<name>A0A9D7SPJ1_9BACT</name>
<evidence type="ECO:0000313" key="1">
    <source>
        <dbReference type="EMBL" id="MBK9980865.1"/>
    </source>
</evidence>
<sequence length="195" mass="22226">MKFALGIIFLIFSNFWILHSQTSLLNTSLKPFQIDSSIHKILDERIQLINGKTNGFGDIKLFVNDPFLDEQHLSAEGIDVQVNAYLTGDTIMIIGETMFGFTFTINLLEQNATVQFITDYEEKIFKLAQTDSLSTSLTISCSDFKLTLTRLPQFEKGKIVEGIIEFSTPEYLTVEEGIEDKNKMKVKVYFRSTIK</sequence>
<comment type="caution">
    <text evidence="1">The sequence shown here is derived from an EMBL/GenBank/DDBJ whole genome shotgun (WGS) entry which is preliminary data.</text>
</comment>
<organism evidence="1 2">
    <name type="scientific">Candidatus Opimibacter skivensis</name>
    <dbReference type="NCBI Taxonomy" id="2982028"/>
    <lineage>
        <taxon>Bacteria</taxon>
        <taxon>Pseudomonadati</taxon>
        <taxon>Bacteroidota</taxon>
        <taxon>Saprospiria</taxon>
        <taxon>Saprospirales</taxon>
        <taxon>Saprospiraceae</taxon>
        <taxon>Candidatus Opimibacter</taxon>
    </lineage>
</organism>
<dbReference type="EMBL" id="JADKGY010000001">
    <property type="protein sequence ID" value="MBK9980865.1"/>
    <property type="molecule type" value="Genomic_DNA"/>
</dbReference>
<accession>A0A9D7SPJ1</accession>